<organism evidence="2 3">
    <name type="scientific">Clathrus columnatus</name>
    <dbReference type="NCBI Taxonomy" id="1419009"/>
    <lineage>
        <taxon>Eukaryota</taxon>
        <taxon>Fungi</taxon>
        <taxon>Dikarya</taxon>
        <taxon>Basidiomycota</taxon>
        <taxon>Agaricomycotina</taxon>
        <taxon>Agaricomycetes</taxon>
        <taxon>Phallomycetidae</taxon>
        <taxon>Phallales</taxon>
        <taxon>Clathraceae</taxon>
        <taxon>Clathrus</taxon>
    </lineage>
</organism>
<reference evidence="2" key="1">
    <citation type="submission" date="2021-10" db="EMBL/GenBank/DDBJ databases">
        <title>De novo Genome Assembly of Clathrus columnatus (Basidiomycota, Fungi) Using Illumina and Nanopore Sequence Data.</title>
        <authorList>
            <person name="Ogiso-Tanaka E."/>
            <person name="Itagaki H."/>
            <person name="Hosoya T."/>
            <person name="Hosaka K."/>
        </authorList>
    </citation>
    <scope>NUCLEOTIDE SEQUENCE</scope>
    <source>
        <strain evidence="2">MO-923</strain>
    </source>
</reference>
<accession>A0AAV4ZX42</accession>
<comment type="caution">
    <text evidence="2">The sequence shown here is derived from an EMBL/GenBank/DDBJ whole genome shotgun (WGS) entry which is preliminary data.</text>
</comment>
<name>A0AAV4ZX42_9AGAM</name>
<evidence type="ECO:0000256" key="1">
    <source>
        <dbReference type="ARBA" id="ARBA00007980"/>
    </source>
</evidence>
<sequence>MRLIAHHILACHAKGCTSNNFPLKFSDVESQNAEAEFSPDFLKGFYPKIEWNVLITTAKEKFIKFGEVSLPEEQPNLEDLDEETLKKIHHVLLEIDVITGKMSCPNCGHIYPIMSGIPNMLLAEHEIA</sequence>
<dbReference type="PANTHER" id="PTHR12773:SF0">
    <property type="entry name" value="MULTIFUNCTIONAL METHYLTRANSFERASE SUBUNIT TRM112-LIKE PROTEIN"/>
    <property type="match status" value="1"/>
</dbReference>
<keyword evidence="3" id="KW-1185">Reference proteome</keyword>
<evidence type="ECO:0000313" key="2">
    <source>
        <dbReference type="EMBL" id="GJJ06225.1"/>
    </source>
</evidence>
<dbReference type="Gene3D" id="2.20.25.10">
    <property type="match status" value="1"/>
</dbReference>
<dbReference type="CDD" id="cd21089">
    <property type="entry name" value="Trm112-like"/>
    <property type="match status" value="1"/>
</dbReference>
<dbReference type="Proteomes" id="UP001050691">
    <property type="component" value="Unassembled WGS sequence"/>
</dbReference>
<dbReference type="SUPFAM" id="SSF158997">
    <property type="entry name" value="Trm112p-like"/>
    <property type="match status" value="1"/>
</dbReference>
<proteinExistence type="inferred from homology"/>
<dbReference type="EMBL" id="BPWL01000001">
    <property type="protein sequence ID" value="GJJ06225.1"/>
    <property type="molecule type" value="Genomic_DNA"/>
</dbReference>
<dbReference type="GO" id="GO:0070476">
    <property type="term" value="P:rRNA (guanine-N7)-methylation"/>
    <property type="evidence" value="ECO:0007669"/>
    <property type="project" value="TreeGrafter"/>
</dbReference>
<evidence type="ECO:0008006" key="4">
    <source>
        <dbReference type="Google" id="ProtNLM"/>
    </source>
</evidence>
<dbReference type="Pfam" id="PF03966">
    <property type="entry name" value="Trm112p"/>
    <property type="match status" value="1"/>
</dbReference>
<evidence type="ECO:0000313" key="3">
    <source>
        <dbReference type="Proteomes" id="UP001050691"/>
    </source>
</evidence>
<dbReference type="GO" id="GO:0046982">
    <property type="term" value="F:protein heterodimerization activity"/>
    <property type="evidence" value="ECO:0007669"/>
    <property type="project" value="InterPro"/>
</dbReference>
<dbReference type="InterPro" id="IPR039127">
    <property type="entry name" value="Trm112"/>
</dbReference>
<dbReference type="PANTHER" id="PTHR12773">
    <property type="entry name" value="UPF0315 PROTEIN-RELATED"/>
    <property type="match status" value="1"/>
</dbReference>
<dbReference type="AlphaFoldDB" id="A0AAV4ZX42"/>
<dbReference type="InterPro" id="IPR005651">
    <property type="entry name" value="Trm112-like"/>
</dbReference>
<dbReference type="GO" id="GO:0030488">
    <property type="term" value="P:tRNA methylation"/>
    <property type="evidence" value="ECO:0007669"/>
    <property type="project" value="TreeGrafter"/>
</dbReference>
<protein>
    <recommendedName>
        <fullName evidence="4">Multifunctional methyltransferase subunit TRM112-like protein</fullName>
    </recommendedName>
</protein>
<comment type="similarity">
    <text evidence="1">Belongs to the TRM112 family.</text>
</comment>
<gene>
    <name evidence="2" type="ORF">Clacol_000415</name>
</gene>